<dbReference type="Pfam" id="PF13386">
    <property type="entry name" value="DsbD_2"/>
    <property type="match status" value="1"/>
</dbReference>
<feature type="transmembrane region" description="Helical" evidence="1">
    <location>
        <begin position="145"/>
        <end position="163"/>
    </location>
</feature>
<feature type="transmembrane region" description="Helical" evidence="1">
    <location>
        <begin position="78"/>
        <end position="103"/>
    </location>
</feature>
<evidence type="ECO:0000256" key="1">
    <source>
        <dbReference type="SAM" id="Phobius"/>
    </source>
</evidence>
<proteinExistence type="predicted"/>
<evidence type="ECO:0000259" key="2">
    <source>
        <dbReference type="Pfam" id="PF13386"/>
    </source>
</evidence>
<dbReference type="PANTHER" id="PTHR42208:SF1">
    <property type="entry name" value="HEAVY METAL TRANSPORTER"/>
    <property type="match status" value="1"/>
</dbReference>
<sequence>MLSYAALGALAGSVVGGLAQFVEWSQALRPLWALFQLAVLLIGMGLLLWGARPPDWLARKLYPLGSRVQHWLQTPARLGVAGLAWAGLPCGLLYSAAAIAGLTGRMFDGALAMVLFGLGSTAWLLAAPWLLRHVQGRLSAWRQELGARLAGIALVAMSGWALWAHALREAPRLWC</sequence>
<gene>
    <name evidence="3" type="ORF">HNP33_003213</name>
</gene>
<keyword evidence="1" id="KW-0472">Membrane</keyword>
<evidence type="ECO:0000313" key="3">
    <source>
        <dbReference type="EMBL" id="MBB6579103.1"/>
    </source>
</evidence>
<name>A0ABR6RJA2_9BURK</name>
<dbReference type="EMBL" id="JACHKZ010000023">
    <property type="protein sequence ID" value="MBB6579103.1"/>
    <property type="molecule type" value="Genomic_DNA"/>
</dbReference>
<dbReference type="PANTHER" id="PTHR42208">
    <property type="entry name" value="HEAVY METAL TRANSPORTER-RELATED"/>
    <property type="match status" value="1"/>
</dbReference>
<dbReference type="InterPro" id="IPR039447">
    <property type="entry name" value="UreH-like_TM_dom"/>
</dbReference>
<keyword evidence="1" id="KW-0812">Transmembrane</keyword>
<feature type="domain" description="Urease accessory protein UreH-like transmembrane" evidence="2">
    <location>
        <begin position="1"/>
        <end position="160"/>
    </location>
</feature>
<protein>
    <submittedName>
        <fullName evidence="3">Sulfite exporter TauE/SafE</fullName>
    </submittedName>
</protein>
<feature type="transmembrane region" description="Helical" evidence="1">
    <location>
        <begin position="109"/>
        <end position="131"/>
    </location>
</feature>
<keyword evidence="4" id="KW-1185">Reference proteome</keyword>
<dbReference type="Proteomes" id="UP000562492">
    <property type="component" value="Unassembled WGS sequence"/>
</dbReference>
<organism evidence="3 4">
    <name type="scientific">Comamonas odontotermitis</name>
    <dbReference type="NCBI Taxonomy" id="379895"/>
    <lineage>
        <taxon>Bacteria</taxon>
        <taxon>Pseudomonadati</taxon>
        <taxon>Pseudomonadota</taxon>
        <taxon>Betaproteobacteria</taxon>
        <taxon>Burkholderiales</taxon>
        <taxon>Comamonadaceae</taxon>
        <taxon>Comamonas</taxon>
    </lineage>
</organism>
<keyword evidence="1" id="KW-1133">Transmembrane helix</keyword>
<feature type="transmembrane region" description="Helical" evidence="1">
    <location>
        <begin position="31"/>
        <end position="51"/>
    </location>
</feature>
<comment type="caution">
    <text evidence="3">The sequence shown here is derived from an EMBL/GenBank/DDBJ whole genome shotgun (WGS) entry which is preliminary data.</text>
</comment>
<evidence type="ECO:0000313" key="4">
    <source>
        <dbReference type="Proteomes" id="UP000562492"/>
    </source>
</evidence>
<reference evidence="3 4" key="1">
    <citation type="submission" date="2020-08" db="EMBL/GenBank/DDBJ databases">
        <title>Functional genomics of gut bacteria from endangered species of beetles.</title>
        <authorList>
            <person name="Carlos-Shanley C."/>
        </authorList>
    </citation>
    <scope>NUCLEOTIDE SEQUENCE [LARGE SCALE GENOMIC DNA]</scope>
    <source>
        <strain evidence="3 4">S00124</strain>
    </source>
</reference>
<accession>A0ABR6RJA2</accession>